<dbReference type="EMBL" id="JABTEG010000003">
    <property type="protein sequence ID" value="KAG4305373.1"/>
    <property type="molecule type" value="Genomic_DNA"/>
</dbReference>
<keyword evidence="2" id="KW-1185">Reference proteome</keyword>
<dbReference type="Proteomes" id="UP000768646">
    <property type="component" value="Unassembled WGS sequence"/>
</dbReference>
<evidence type="ECO:0000313" key="2">
    <source>
        <dbReference type="Proteomes" id="UP000768646"/>
    </source>
</evidence>
<name>A0ACB7CEH8_9ASCO</name>
<reference evidence="1 2" key="1">
    <citation type="journal article" date="2021" name="Commun. Biol.">
        <title>Genomic insights into the host specific adaptation of the Pneumocystis genus.</title>
        <authorList>
            <person name="Cisse O.H."/>
            <person name="Ma L."/>
            <person name="Dekker J.P."/>
            <person name="Khil P.P."/>
            <person name="Youn J.-H."/>
            <person name="Brenchley J.M."/>
            <person name="Blair R."/>
            <person name="Pahar B."/>
            <person name="Chabe M."/>
            <person name="Van Rompay K.K.A."/>
            <person name="Keesler R."/>
            <person name="Sukura A."/>
            <person name="Hirsch V."/>
            <person name="Kutty G."/>
            <person name="Liu Y."/>
            <person name="Peng L."/>
            <person name="Chen J."/>
            <person name="Song J."/>
            <person name="Weissenbacher-Lang C."/>
            <person name="Xu J."/>
            <person name="Upham N.S."/>
            <person name="Stajich J.E."/>
            <person name="Cuomo C.A."/>
            <person name="Cushion M.T."/>
            <person name="Kovacs J.A."/>
        </authorList>
    </citation>
    <scope>NUCLEOTIDE SEQUENCE [LARGE SCALE GENOMIC DNA]</scope>
    <source>
        <strain evidence="1 2">RABM</strain>
    </source>
</reference>
<accession>A0ACB7CEH8</accession>
<sequence length="249" mass="28964">MKLYIIPITRKRHFLYCCHVSVVSEFSLVDKFANKVNNLWKKWGCSEIKWKKKLVDIANRIIDRLPYEEWSLKSVPPLKKTSQIHEMREIQNKVVVHYPASIGSDGVIFTISDLVKRKILFHKRWMIISMIGAPFTLPVALIPIIPNIPGFYLLFRAYSHWKAFHGAQHLDYLLKNNLFNLSASLSLEKVYGTSLQSTNNDDYLLLNAARISTISKIIDHKDFQTHLKRVVHQIQKNNSLKTSNFSIFL</sequence>
<proteinExistence type="predicted"/>
<organism evidence="1 2">
    <name type="scientific">Pneumocystis oryctolagi</name>
    <dbReference type="NCBI Taxonomy" id="42067"/>
    <lineage>
        <taxon>Eukaryota</taxon>
        <taxon>Fungi</taxon>
        <taxon>Dikarya</taxon>
        <taxon>Ascomycota</taxon>
        <taxon>Taphrinomycotina</taxon>
        <taxon>Pneumocystomycetes</taxon>
        <taxon>Pneumocystaceae</taxon>
        <taxon>Pneumocystis</taxon>
    </lineage>
</organism>
<gene>
    <name evidence="1" type="ORF">PORY_000929</name>
</gene>
<comment type="caution">
    <text evidence="1">The sequence shown here is derived from an EMBL/GenBank/DDBJ whole genome shotgun (WGS) entry which is preliminary data.</text>
</comment>
<evidence type="ECO:0000313" key="1">
    <source>
        <dbReference type="EMBL" id="KAG4305373.1"/>
    </source>
</evidence>
<protein>
    <submittedName>
        <fullName evidence="1">Uncharacterized protein</fullName>
    </submittedName>
</protein>